<dbReference type="InterPro" id="IPR020542">
    <property type="entry name" value="Asp_carbamoyltrfase_reg_C"/>
</dbReference>
<feature type="domain" description="Aspartate/ornithine carbamoyltransferase carbamoyl-P binding" evidence="9">
    <location>
        <begin position="9"/>
        <end position="147"/>
    </location>
</feature>
<accession>R6RYW3</accession>
<feature type="binding site" evidence="7">
    <location>
        <position position="272"/>
    </location>
    <ligand>
        <name>carbamoyl phosphate</name>
        <dbReference type="ChEBI" id="CHEBI:58228"/>
    </ligand>
</feature>
<dbReference type="HAMAP" id="MF_00001">
    <property type="entry name" value="Asp_carb_tr"/>
    <property type="match status" value="1"/>
</dbReference>
<comment type="similarity">
    <text evidence="2 7">Belongs to the aspartate/ornithine carbamoyltransferase superfamily. ATCase family.</text>
</comment>
<evidence type="ECO:0000256" key="2">
    <source>
        <dbReference type="ARBA" id="ARBA00008896"/>
    </source>
</evidence>
<dbReference type="NCBIfam" id="TIGR00670">
    <property type="entry name" value="asp_carb_tr"/>
    <property type="match status" value="1"/>
</dbReference>
<feature type="binding site" evidence="7">
    <location>
        <position position="107"/>
    </location>
    <ligand>
        <name>carbamoyl phosphate</name>
        <dbReference type="ChEBI" id="CHEBI:58228"/>
    </ligand>
</feature>
<dbReference type="InterPro" id="IPR036792">
    <property type="entry name" value="Asp_carbatrfase_reg_C_sf"/>
</dbReference>
<dbReference type="InterPro" id="IPR006132">
    <property type="entry name" value="Asp/Orn_carbamoyltranf_P-bd"/>
</dbReference>
<feature type="binding site" evidence="7">
    <location>
        <position position="58"/>
    </location>
    <ligand>
        <name>carbamoyl phosphate</name>
        <dbReference type="ChEBI" id="CHEBI:58228"/>
    </ligand>
</feature>
<dbReference type="EC" id="2.1.3.2" evidence="7"/>
<evidence type="ECO:0000313" key="12">
    <source>
        <dbReference type="Proteomes" id="UP000018142"/>
    </source>
</evidence>
<dbReference type="PANTHER" id="PTHR45753:SF6">
    <property type="entry name" value="ASPARTATE CARBAMOYLTRANSFERASE"/>
    <property type="match status" value="1"/>
</dbReference>
<feature type="domain" description="Aspartate/ornithine carbamoyltransferase Asp/Orn-binding" evidence="8">
    <location>
        <begin position="155"/>
        <end position="306"/>
    </location>
</feature>
<dbReference type="GO" id="GO:0006520">
    <property type="term" value="P:amino acid metabolic process"/>
    <property type="evidence" value="ECO:0007669"/>
    <property type="project" value="InterPro"/>
</dbReference>
<gene>
    <name evidence="7" type="primary">pyrB</name>
    <name evidence="11" type="ORF">BN788_00354</name>
</gene>
<keyword evidence="3 7" id="KW-0808">Transferase</keyword>
<feature type="binding site" evidence="7">
    <location>
        <position position="135"/>
    </location>
    <ligand>
        <name>carbamoyl phosphate</name>
        <dbReference type="ChEBI" id="CHEBI:58228"/>
    </ligand>
</feature>
<dbReference type="InterPro" id="IPR006130">
    <property type="entry name" value="Asp/Orn_carbamoylTrfase"/>
</dbReference>
<comment type="caution">
    <text evidence="11">The sequence shown here is derived from an EMBL/GenBank/DDBJ whole genome shotgun (WGS) entry which is preliminary data.</text>
</comment>
<feature type="binding site" evidence="7">
    <location>
        <position position="232"/>
    </location>
    <ligand>
        <name>L-aspartate</name>
        <dbReference type="ChEBI" id="CHEBI:29991"/>
    </ligand>
</feature>
<comment type="subunit">
    <text evidence="7">Heterododecamer (2C3:3R2) of six catalytic PyrB chains organized as two trimers (C3), and six regulatory PyrI chains organized as three dimers (R2).</text>
</comment>
<evidence type="ECO:0000256" key="6">
    <source>
        <dbReference type="ARBA" id="ARBA00048859"/>
    </source>
</evidence>
<comment type="function">
    <text evidence="5 7">Catalyzes the condensation of carbamoyl phosphate and aspartate to form carbamoyl aspartate and inorganic phosphate, the committed step in the de novo pyrimidine nucleotide biosynthesis pathway.</text>
</comment>
<dbReference type="GO" id="GO:0006207">
    <property type="term" value="P:'de novo' pyrimidine nucleobase biosynthetic process"/>
    <property type="evidence" value="ECO:0007669"/>
    <property type="project" value="InterPro"/>
</dbReference>
<name>R6RYW3_9FIRM</name>
<dbReference type="Gene3D" id="2.30.30.20">
    <property type="entry name" value="Aspartate carbamoyltransferase regulatory subunit, C-terminal domain"/>
    <property type="match status" value="1"/>
</dbReference>
<dbReference type="InterPro" id="IPR002082">
    <property type="entry name" value="Asp_carbamoyltransf"/>
</dbReference>
<evidence type="ECO:0000313" key="11">
    <source>
        <dbReference type="EMBL" id="CDC48276.1"/>
    </source>
</evidence>
<evidence type="ECO:0000259" key="10">
    <source>
        <dbReference type="Pfam" id="PF02748"/>
    </source>
</evidence>
<dbReference type="SUPFAM" id="SSF57825">
    <property type="entry name" value="Aspartate carbamoyltransferase, Regulatory-chain, C-terminal domain"/>
    <property type="match status" value="1"/>
</dbReference>
<feature type="domain" description="Aspartate carbamoyltransferase regulatory subunit C-terminal" evidence="10">
    <location>
        <begin position="322"/>
        <end position="361"/>
    </location>
</feature>
<dbReference type="SUPFAM" id="SSF53671">
    <property type="entry name" value="Aspartate/ornithine carbamoyltransferase"/>
    <property type="match status" value="1"/>
</dbReference>
<evidence type="ECO:0000259" key="8">
    <source>
        <dbReference type="Pfam" id="PF00185"/>
    </source>
</evidence>
<feature type="binding site" evidence="7">
    <location>
        <position position="86"/>
    </location>
    <ligand>
        <name>L-aspartate</name>
        <dbReference type="ChEBI" id="CHEBI:29991"/>
    </ligand>
</feature>
<dbReference type="PRINTS" id="PR00100">
    <property type="entry name" value="AOTCASE"/>
</dbReference>
<dbReference type="Pfam" id="PF02748">
    <property type="entry name" value="PyrI_C"/>
    <property type="match status" value="1"/>
</dbReference>
<evidence type="ECO:0000256" key="5">
    <source>
        <dbReference type="ARBA" id="ARBA00043884"/>
    </source>
</evidence>
<dbReference type="GO" id="GO:0004070">
    <property type="term" value="F:aspartate carbamoyltransferase activity"/>
    <property type="evidence" value="ECO:0007669"/>
    <property type="project" value="UniProtKB-UniRule"/>
</dbReference>
<evidence type="ECO:0000256" key="3">
    <source>
        <dbReference type="ARBA" id="ARBA00022679"/>
    </source>
</evidence>
<dbReference type="GO" id="GO:0044205">
    <property type="term" value="P:'de novo' UMP biosynthetic process"/>
    <property type="evidence" value="ECO:0007669"/>
    <property type="project" value="UniProtKB-UniRule"/>
</dbReference>
<proteinExistence type="inferred from homology"/>
<dbReference type="UniPathway" id="UPA00070">
    <property type="reaction ID" value="UER00116"/>
</dbReference>
<dbReference type="Pfam" id="PF00185">
    <property type="entry name" value="OTCace"/>
    <property type="match status" value="1"/>
</dbReference>
<evidence type="ECO:0000256" key="4">
    <source>
        <dbReference type="ARBA" id="ARBA00022975"/>
    </source>
</evidence>
<feature type="binding site" evidence="7">
    <location>
        <position position="271"/>
    </location>
    <ligand>
        <name>carbamoyl phosphate</name>
        <dbReference type="ChEBI" id="CHEBI:58228"/>
    </ligand>
</feature>
<evidence type="ECO:0000256" key="1">
    <source>
        <dbReference type="ARBA" id="ARBA00004852"/>
    </source>
</evidence>
<dbReference type="AlphaFoldDB" id="R6RYW3"/>
<dbReference type="InterPro" id="IPR036901">
    <property type="entry name" value="Asp/Orn_carbamoylTrfase_sf"/>
</dbReference>
<reference evidence="11" key="1">
    <citation type="submission" date="2012-11" db="EMBL/GenBank/DDBJ databases">
        <title>Dependencies among metagenomic species, viruses, plasmids and units of genetic variation.</title>
        <authorList>
            <person name="Nielsen H.B."/>
            <person name="Almeida M."/>
            <person name="Juncker A.S."/>
            <person name="Rasmussen S."/>
            <person name="Li J."/>
            <person name="Sunagawa S."/>
            <person name="Plichta D."/>
            <person name="Gautier L."/>
            <person name="Le Chatelier E."/>
            <person name="Peletier E."/>
            <person name="Bonde I."/>
            <person name="Nielsen T."/>
            <person name="Manichanh C."/>
            <person name="Arumugam M."/>
            <person name="Batto J."/>
            <person name="Santos M.B.Q.D."/>
            <person name="Blom N."/>
            <person name="Borruel N."/>
            <person name="Burgdorf K.S."/>
            <person name="Boumezbeur F."/>
            <person name="Casellas F."/>
            <person name="Dore J."/>
            <person name="Guarner F."/>
            <person name="Hansen T."/>
            <person name="Hildebrand F."/>
            <person name="Kaas R.S."/>
            <person name="Kennedy S."/>
            <person name="Kristiansen K."/>
            <person name="Kultima J.R."/>
            <person name="Leonard P."/>
            <person name="Levenez F."/>
            <person name="Lund O."/>
            <person name="Moumen B."/>
            <person name="Le Paslier D."/>
            <person name="Pons N."/>
            <person name="Pedersen O."/>
            <person name="Prifti E."/>
            <person name="Qin J."/>
            <person name="Raes J."/>
            <person name="Tap J."/>
            <person name="Tims S."/>
            <person name="Ussery D.W."/>
            <person name="Yamada T."/>
            <person name="MetaHit consortium"/>
            <person name="Renault P."/>
            <person name="Sicheritz-Ponten T."/>
            <person name="Bork P."/>
            <person name="Wang J."/>
            <person name="Brunak S."/>
            <person name="Ehrlich S.D."/>
        </authorList>
    </citation>
    <scope>NUCLEOTIDE SEQUENCE [LARGE SCALE GENOMIC DNA]</scope>
</reference>
<dbReference type="Proteomes" id="UP000018142">
    <property type="component" value="Unassembled WGS sequence"/>
</dbReference>
<keyword evidence="4 7" id="KW-0665">Pyrimidine biosynthesis</keyword>
<dbReference type="FunFam" id="3.40.50.1370:FF:000002">
    <property type="entry name" value="Aspartate carbamoyltransferase 2"/>
    <property type="match status" value="1"/>
</dbReference>
<dbReference type="InterPro" id="IPR006131">
    <property type="entry name" value="Asp_carbamoyltransf_Asp/Orn-bd"/>
</dbReference>
<dbReference type="PROSITE" id="PS00097">
    <property type="entry name" value="CARBAMOYLTRANSFERASE"/>
    <property type="match status" value="1"/>
</dbReference>
<dbReference type="GO" id="GO:0016597">
    <property type="term" value="F:amino acid binding"/>
    <property type="evidence" value="ECO:0007669"/>
    <property type="project" value="InterPro"/>
</dbReference>
<feature type="binding site" evidence="7">
    <location>
        <position position="138"/>
    </location>
    <ligand>
        <name>carbamoyl phosphate</name>
        <dbReference type="ChEBI" id="CHEBI:58228"/>
    </ligand>
</feature>
<dbReference type="Pfam" id="PF02729">
    <property type="entry name" value="OTCace_N"/>
    <property type="match status" value="1"/>
</dbReference>
<sequence length="364" mass="41054">MTTMETFSNLIDLDSYSPDEWNMIVELAQQIQKNPALYRSRCSGKIMGTLFYEPSTRTQMSFQTAMLRLGGTIIGFDNPSTSSVSKGENIKDTTKIVSSYADILVMRNPYEGSAKAAALTADCPVINAGDGGHLHPTQTLTDMLTLKNEKGRLDHLKIGLCGDLRYGRTVHSQLKALSRYEGNEFILISTPELALPSYIKDVLNARGCTYKEIYSLDEAITGESLDMLYMTRIQKERFSSEEEYNRQKDVFRLDTEKMKKAPKDMIVMHPLPRVDEIAMDVDDDPRAMYFTQAKNGMFVRMALIISVLEGRLGAPKLLTGTIKNDVECTNPKCITKTEHYLPHSFKVQGDICECEYCDERILLD</sequence>
<organism evidence="11 12">
    <name type="scientific">[Eubacterium] siraeum CAG:80</name>
    <dbReference type="NCBI Taxonomy" id="1263080"/>
    <lineage>
        <taxon>Bacteria</taxon>
        <taxon>Bacillati</taxon>
        <taxon>Bacillota</taxon>
        <taxon>Clostridia</taxon>
        <taxon>Eubacteriales</taxon>
        <taxon>Oscillospiraceae</taxon>
        <taxon>Oscillospiraceae incertae sedis</taxon>
    </lineage>
</organism>
<feature type="binding site" evidence="7">
    <location>
        <position position="168"/>
    </location>
    <ligand>
        <name>L-aspartate</name>
        <dbReference type="ChEBI" id="CHEBI:29991"/>
    </ligand>
</feature>
<dbReference type="Gene3D" id="3.40.50.1370">
    <property type="entry name" value="Aspartate/ornithine carbamoyltransferase"/>
    <property type="match status" value="2"/>
</dbReference>
<protein>
    <recommendedName>
        <fullName evidence="7">Aspartate carbamoyltransferase</fullName>
        <ecNumber evidence="7">2.1.3.2</ecNumber>
    </recommendedName>
    <alternativeName>
        <fullName evidence="7">Aspartate transcarbamylase</fullName>
        <shortName evidence="7">ATCase</shortName>
    </alternativeName>
</protein>
<evidence type="ECO:0000256" key="7">
    <source>
        <dbReference type="HAMAP-Rule" id="MF_00001"/>
    </source>
</evidence>
<comment type="pathway">
    <text evidence="1 7">Pyrimidine metabolism; UMP biosynthesis via de novo pathway; (S)-dihydroorotate from bicarbonate: step 2/3.</text>
</comment>
<dbReference type="PANTHER" id="PTHR45753">
    <property type="entry name" value="ORNITHINE CARBAMOYLTRANSFERASE, MITOCHONDRIAL"/>
    <property type="match status" value="1"/>
</dbReference>
<evidence type="ECO:0000259" key="9">
    <source>
        <dbReference type="Pfam" id="PF02729"/>
    </source>
</evidence>
<dbReference type="NCBIfam" id="NF002032">
    <property type="entry name" value="PRK00856.1"/>
    <property type="match status" value="1"/>
</dbReference>
<feature type="binding site" evidence="7">
    <location>
        <position position="57"/>
    </location>
    <ligand>
        <name>carbamoyl phosphate</name>
        <dbReference type="ChEBI" id="CHEBI:58228"/>
    </ligand>
</feature>
<comment type="catalytic activity">
    <reaction evidence="6 7">
        <text>carbamoyl phosphate + L-aspartate = N-carbamoyl-L-aspartate + phosphate + H(+)</text>
        <dbReference type="Rhea" id="RHEA:20013"/>
        <dbReference type="ChEBI" id="CHEBI:15378"/>
        <dbReference type="ChEBI" id="CHEBI:29991"/>
        <dbReference type="ChEBI" id="CHEBI:32814"/>
        <dbReference type="ChEBI" id="CHEBI:43474"/>
        <dbReference type="ChEBI" id="CHEBI:58228"/>
        <dbReference type="EC" id="2.1.3.2"/>
    </reaction>
</comment>
<dbReference type="PRINTS" id="PR00101">
    <property type="entry name" value="ATCASE"/>
</dbReference>
<dbReference type="EMBL" id="CBFJ010000164">
    <property type="protein sequence ID" value="CDC48276.1"/>
    <property type="molecule type" value="Genomic_DNA"/>
</dbReference>